<dbReference type="EMBL" id="CAKOGP040002027">
    <property type="protein sequence ID" value="CAJ1959900.1"/>
    <property type="molecule type" value="Genomic_DNA"/>
</dbReference>
<dbReference type="AlphaFoldDB" id="A0AAD2PWB2"/>
<gene>
    <name evidence="1" type="ORF">CYCCA115_LOCUS18319</name>
</gene>
<name>A0AAD2PWB2_9STRA</name>
<comment type="caution">
    <text evidence="1">The sequence shown here is derived from an EMBL/GenBank/DDBJ whole genome shotgun (WGS) entry which is preliminary data.</text>
</comment>
<sequence length="387" mass="43703">MRPLPDGSSYEYVGVYVDDLAMVMKDPKAFVDKLINVYKFKLKGTGPLTFHLRCDFGRDEHGVLYMSPKKYIERMVDNYERIYGEKPKTNVTSPLENICPSIQAAASVWAGGISATGGAINPDKSFWWLINFAWDGRKEQWTFRKKNQLLPDHRLQIPGLSGKLETLSRLEPGEAEKTLGVMLAPLEDQKAHVSHLKGIAKRWAEQVRSGHLHKYDVIPLIRSTVLKSLEYPMTLLTLEAATWVDIMSPVLQVCLPKAGICRSFPRDMVLAPLKFQGLGIPHPFGSQVSKHIETLLRHSNNRTKTGAYLEAALQEHQLETGTSFGIFQQDYGNTAVLAIDTWINRVWTELENMDIYVAFDSPALPLRCVGDALLVEVFMDLEWTKTI</sequence>
<proteinExistence type="predicted"/>
<protein>
    <submittedName>
        <fullName evidence="1">Uncharacterized protein</fullName>
    </submittedName>
</protein>
<organism evidence="1 2">
    <name type="scientific">Cylindrotheca closterium</name>
    <dbReference type="NCBI Taxonomy" id="2856"/>
    <lineage>
        <taxon>Eukaryota</taxon>
        <taxon>Sar</taxon>
        <taxon>Stramenopiles</taxon>
        <taxon>Ochrophyta</taxon>
        <taxon>Bacillariophyta</taxon>
        <taxon>Bacillariophyceae</taxon>
        <taxon>Bacillariophycidae</taxon>
        <taxon>Bacillariales</taxon>
        <taxon>Bacillariaceae</taxon>
        <taxon>Cylindrotheca</taxon>
    </lineage>
</organism>
<accession>A0AAD2PWB2</accession>
<keyword evidence="2" id="KW-1185">Reference proteome</keyword>
<reference evidence="1" key="1">
    <citation type="submission" date="2023-08" db="EMBL/GenBank/DDBJ databases">
        <authorList>
            <person name="Audoor S."/>
            <person name="Bilcke G."/>
        </authorList>
    </citation>
    <scope>NUCLEOTIDE SEQUENCE</scope>
</reference>
<evidence type="ECO:0000313" key="2">
    <source>
        <dbReference type="Proteomes" id="UP001295423"/>
    </source>
</evidence>
<dbReference type="Proteomes" id="UP001295423">
    <property type="component" value="Unassembled WGS sequence"/>
</dbReference>
<evidence type="ECO:0000313" key="1">
    <source>
        <dbReference type="EMBL" id="CAJ1959900.1"/>
    </source>
</evidence>